<comment type="subcellular location">
    <subcellularLocation>
        <location evidence="1">Cell membrane</location>
        <topology evidence="1">Multi-pass membrane protein</topology>
    </subcellularLocation>
</comment>
<dbReference type="Pfam" id="PF06081">
    <property type="entry name" value="ArAE_1"/>
    <property type="match status" value="1"/>
</dbReference>
<protein>
    <submittedName>
        <fullName evidence="8">Aromatic acid exporter family protein</fullName>
    </submittedName>
</protein>
<evidence type="ECO:0000313" key="8">
    <source>
        <dbReference type="EMBL" id="GAA1928512.1"/>
    </source>
</evidence>
<evidence type="ECO:0000256" key="6">
    <source>
        <dbReference type="SAM" id="MobiDB-lite"/>
    </source>
</evidence>
<evidence type="ECO:0000256" key="2">
    <source>
        <dbReference type="ARBA" id="ARBA00022475"/>
    </source>
</evidence>
<feature type="region of interest" description="Disordered" evidence="6">
    <location>
        <begin position="362"/>
        <end position="386"/>
    </location>
</feature>
<organism evidence="8 9">
    <name type="scientific">Nocardioides lentus</name>
    <dbReference type="NCBI Taxonomy" id="338077"/>
    <lineage>
        <taxon>Bacteria</taxon>
        <taxon>Bacillati</taxon>
        <taxon>Actinomycetota</taxon>
        <taxon>Actinomycetes</taxon>
        <taxon>Propionibacteriales</taxon>
        <taxon>Nocardioidaceae</taxon>
        <taxon>Nocardioides</taxon>
    </lineage>
</organism>
<name>A0ABP5B2N1_9ACTN</name>
<accession>A0ABP5B2N1</accession>
<evidence type="ECO:0000256" key="7">
    <source>
        <dbReference type="SAM" id="Phobius"/>
    </source>
</evidence>
<proteinExistence type="predicted"/>
<feature type="transmembrane region" description="Helical" evidence="7">
    <location>
        <begin position="80"/>
        <end position="113"/>
    </location>
</feature>
<dbReference type="InterPro" id="IPR052984">
    <property type="entry name" value="UPF0421"/>
</dbReference>
<reference evidence="9" key="1">
    <citation type="journal article" date="2019" name="Int. J. Syst. Evol. Microbiol.">
        <title>The Global Catalogue of Microorganisms (GCM) 10K type strain sequencing project: providing services to taxonomists for standard genome sequencing and annotation.</title>
        <authorList>
            <consortium name="The Broad Institute Genomics Platform"/>
            <consortium name="The Broad Institute Genome Sequencing Center for Infectious Disease"/>
            <person name="Wu L."/>
            <person name="Ma J."/>
        </authorList>
    </citation>
    <scope>NUCLEOTIDE SEQUENCE [LARGE SCALE GENOMIC DNA]</scope>
    <source>
        <strain evidence="9">JCM 14046</strain>
    </source>
</reference>
<sequence length="386" mass="42421">MTQMEHRLARARRWRGVRTVTRAEVRTPILQAVKASVAVAAAWALADTWLQLQQPFLAPWAALLTVHATVFRSVKGGAQIVVASFLGILLSFAAVQVIGYGTLALALSVLVGLAVSNVRGLRTEGVTVATTALFVLTAGYAQNETILMHRFADTLLGVGVGLVVNILILPPLDHGLAERQRDLVTTRLGRLLLRMADEMSHSAREEQAEAWVQETREIDRDLDRAEELLRFSAESHRWNPRRRVSRRVADVEAGEVELVRLEDAVARARSIARIVGEAVATSAEWDPRFREPWLALLHEAGVRATDWDPSLDELSNRVGELTDQLSGVELPGRFWPVYGALLQSLDVIIMVVDEVIGDGEVVPESLGGRDRDRRTGESSDSSDGEG</sequence>
<dbReference type="EMBL" id="BAAAMY010000010">
    <property type="protein sequence ID" value="GAA1928512.1"/>
    <property type="molecule type" value="Genomic_DNA"/>
</dbReference>
<comment type="caution">
    <text evidence="8">The sequence shown here is derived from an EMBL/GenBank/DDBJ whole genome shotgun (WGS) entry which is preliminary data.</text>
</comment>
<dbReference type="InterPro" id="IPR010343">
    <property type="entry name" value="ArAE_1"/>
</dbReference>
<evidence type="ECO:0000256" key="4">
    <source>
        <dbReference type="ARBA" id="ARBA00022989"/>
    </source>
</evidence>
<feature type="transmembrane region" description="Helical" evidence="7">
    <location>
        <begin position="154"/>
        <end position="172"/>
    </location>
</feature>
<evidence type="ECO:0000313" key="9">
    <source>
        <dbReference type="Proteomes" id="UP001501612"/>
    </source>
</evidence>
<evidence type="ECO:0000256" key="1">
    <source>
        <dbReference type="ARBA" id="ARBA00004651"/>
    </source>
</evidence>
<dbReference type="PANTHER" id="PTHR40064:SF1">
    <property type="entry name" value="MEMBRANE PROTEIN"/>
    <property type="match status" value="1"/>
</dbReference>
<feature type="transmembrane region" description="Helical" evidence="7">
    <location>
        <begin position="125"/>
        <end position="142"/>
    </location>
</feature>
<evidence type="ECO:0000256" key="3">
    <source>
        <dbReference type="ARBA" id="ARBA00022692"/>
    </source>
</evidence>
<keyword evidence="9" id="KW-1185">Reference proteome</keyword>
<dbReference type="RefSeq" id="WP_344008734.1">
    <property type="nucleotide sequence ID" value="NZ_BAAAMY010000010.1"/>
</dbReference>
<dbReference type="PANTHER" id="PTHR40064">
    <property type="entry name" value="MEMBRANE PROTEIN-RELATED"/>
    <property type="match status" value="1"/>
</dbReference>
<gene>
    <name evidence="8" type="ORF">GCM10009737_33010</name>
</gene>
<keyword evidence="5 7" id="KW-0472">Membrane</keyword>
<keyword evidence="3 7" id="KW-0812">Transmembrane</keyword>
<keyword evidence="2" id="KW-1003">Cell membrane</keyword>
<feature type="compositionally biased region" description="Basic and acidic residues" evidence="6">
    <location>
        <begin position="367"/>
        <end position="377"/>
    </location>
</feature>
<dbReference type="Proteomes" id="UP001501612">
    <property type="component" value="Unassembled WGS sequence"/>
</dbReference>
<keyword evidence="4 7" id="KW-1133">Transmembrane helix</keyword>
<evidence type="ECO:0000256" key="5">
    <source>
        <dbReference type="ARBA" id="ARBA00023136"/>
    </source>
</evidence>